<evidence type="ECO:0000313" key="1">
    <source>
        <dbReference type="EMBL" id="KUM48444.1"/>
    </source>
</evidence>
<keyword evidence="1" id="KW-0496">Mitochondrion</keyword>
<sequence>MPFLAISARKYAKKRIKLIKASLVWDILIGKDRHLEALATIHKKTAPTSVNEEPFLYVRAGASQYERKRESSSLSSCKVGESIRSVQGSYSQSIRLASQYGRRI</sequence>
<geneLocation type="mitochondrion" evidence="1"/>
<accession>A0A101M001</accession>
<proteinExistence type="predicted"/>
<comment type="caution">
    <text evidence="1">The sequence shown here is derived from an EMBL/GenBank/DDBJ whole genome shotgun (WGS) entry which is preliminary data.</text>
</comment>
<dbReference type="EMBL" id="LKAM01000005">
    <property type="protein sequence ID" value="KUM48444.1"/>
    <property type="molecule type" value="Genomic_DNA"/>
</dbReference>
<gene>
    <name evidence="1" type="ORF">ABT39_MTgene4459</name>
</gene>
<name>A0A101M001_PICGL</name>
<dbReference type="AlphaFoldDB" id="A0A101M001"/>
<protein>
    <submittedName>
        <fullName evidence="1">Uncharacterized protein</fullName>
    </submittedName>
</protein>
<organism evidence="1">
    <name type="scientific">Picea glauca</name>
    <name type="common">White spruce</name>
    <name type="synonym">Pinus glauca</name>
    <dbReference type="NCBI Taxonomy" id="3330"/>
    <lineage>
        <taxon>Eukaryota</taxon>
        <taxon>Viridiplantae</taxon>
        <taxon>Streptophyta</taxon>
        <taxon>Embryophyta</taxon>
        <taxon>Tracheophyta</taxon>
        <taxon>Spermatophyta</taxon>
        <taxon>Pinopsida</taxon>
        <taxon>Pinidae</taxon>
        <taxon>Conifers I</taxon>
        <taxon>Pinales</taxon>
        <taxon>Pinaceae</taxon>
        <taxon>Picea</taxon>
    </lineage>
</organism>
<reference evidence="1" key="1">
    <citation type="journal article" date="2015" name="Genome Biol. Evol.">
        <title>Organellar Genomes of White Spruce (Picea glauca): Assembly and Annotation.</title>
        <authorList>
            <person name="Jackman S.D."/>
            <person name="Warren R.L."/>
            <person name="Gibb E.A."/>
            <person name="Vandervalk B.P."/>
            <person name="Mohamadi H."/>
            <person name="Chu J."/>
            <person name="Raymond A."/>
            <person name="Pleasance S."/>
            <person name="Coope R."/>
            <person name="Wildung M.R."/>
            <person name="Ritland C.E."/>
            <person name="Bousquet J."/>
            <person name="Jones S.J."/>
            <person name="Bohlmann J."/>
            <person name="Birol I."/>
        </authorList>
    </citation>
    <scope>NUCLEOTIDE SEQUENCE [LARGE SCALE GENOMIC DNA]</scope>
    <source>
        <tissue evidence="1">Flushing bud</tissue>
    </source>
</reference>